<evidence type="ECO:0000313" key="1">
    <source>
        <dbReference type="EMBL" id="KAG0470588.1"/>
    </source>
</evidence>
<dbReference type="AlphaFoldDB" id="A0A835UQV9"/>
<proteinExistence type="predicted"/>
<dbReference type="EMBL" id="JADCNL010000008">
    <property type="protein sequence ID" value="KAG0470588.1"/>
    <property type="molecule type" value="Genomic_DNA"/>
</dbReference>
<organism evidence="1 2">
    <name type="scientific">Vanilla planifolia</name>
    <name type="common">Vanilla</name>
    <dbReference type="NCBI Taxonomy" id="51239"/>
    <lineage>
        <taxon>Eukaryota</taxon>
        <taxon>Viridiplantae</taxon>
        <taxon>Streptophyta</taxon>
        <taxon>Embryophyta</taxon>
        <taxon>Tracheophyta</taxon>
        <taxon>Spermatophyta</taxon>
        <taxon>Magnoliopsida</taxon>
        <taxon>Liliopsida</taxon>
        <taxon>Asparagales</taxon>
        <taxon>Orchidaceae</taxon>
        <taxon>Vanilloideae</taxon>
        <taxon>Vanilleae</taxon>
        <taxon>Vanilla</taxon>
    </lineage>
</organism>
<dbReference type="Proteomes" id="UP000636800">
    <property type="component" value="Unassembled WGS sequence"/>
</dbReference>
<protein>
    <submittedName>
        <fullName evidence="1">Uncharacterized protein</fullName>
    </submittedName>
</protein>
<reference evidence="1 2" key="1">
    <citation type="journal article" date="2020" name="Nat. Food">
        <title>A phased Vanilla planifolia genome enables genetic improvement of flavour and production.</title>
        <authorList>
            <person name="Hasing T."/>
            <person name="Tang H."/>
            <person name="Brym M."/>
            <person name="Khazi F."/>
            <person name="Huang T."/>
            <person name="Chambers A.H."/>
        </authorList>
    </citation>
    <scope>NUCLEOTIDE SEQUENCE [LARGE SCALE GENOMIC DNA]</scope>
    <source>
        <tissue evidence="1">Leaf</tissue>
    </source>
</reference>
<sequence>MAAFAAEHLRGWKLMLRCCGSVIESAGEKQIRRGTTTNWLSRLDSAWAGTARLGRA</sequence>
<accession>A0A835UQV9</accession>
<name>A0A835UQV9_VANPL</name>
<dbReference type="OrthoDB" id="9989112at2759"/>
<comment type="caution">
    <text evidence="1">The sequence shown here is derived from an EMBL/GenBank/DDBJ whole genome shotgun (WGS) entry which is preliminary data.</text>
</comment>
<evidence type="ECO:0000313" key="2">
    <source>
        <dbReference type="Proteomes" id="UP000636800"/>
    </source>
</evidence>
<gene>
    <name evidence="1" type="ORF">HPP92_017288</name>
</gene>
<keyword evidence="2" id="KW-1185">Reference proteome</keyword>